<name>A0A8C9JDI5_PANTA</name>
<reference evidence="1" key="2">
    <citation type="submission" date="2025-09" db="UniProtKB">
        <authorList>
            <consortium name="Ensembl"/>
        </authorList>
    </citation>
    <scope>IDENTIFICATION</scope>
</reference>
<sequence>IRNRLSGYHRSYFYMEKTPRVLKVAKFFSYSKNMTRILPCKFLPSYRIILLEWEYQQLQH</sequence>
<dbReference type="AlphaFoldDB" id="A0A8C9JDI5"/>
<dbReference type="GeneTree" id="ENSGT00550000076230"/>
<proteinExistence type="predicted"/>
<organism evidence="1 2">
    <name type="scientific">Panthera tigris altaica</name>
    <name type="common">Siberian tiger</name>
    <dbReference type="NCBI Taxonomy" id="74533"/>
    <lineage>
        <taxon>Eukaryota</taxon>
        <taxon>Metazoa</taxon>
        <taxon>Chordata</taxon>
        <taxon>Craniata</taxon>
        <taxon>Vertebrata</taxon>
        <taxon>Euteleostomi</taxon>
        <taxon>Mammalia</taxon>
        <taxon>Eutheria</taxon>
        <taxon>Laurasiatheria</taxon>
        <taxon>Carnivora</taxon>
        <taxon>Feliformia</taxon>
        <taxon>Felidae</taxon>
        <taxon>Pantherinae</taxon>
        <taxon>Panthera</taxon>
    </lineage>
</organism>
<keyword evidence="2" id="KW-1185">Reference proteome</keyword>
<reference evidence="1" key="1">
    <citation type="submission" date="2025-08" db="UniProtKB">
        <authorList>
            <consortium name="Ensembl"/>
        </authorList>
    </citation>
    <scope>IDENTIFICATION</scope>
</reference>
<dbReference type="Proteomes" id="UP000675900">
    <property type="component" value="Unassembled WGS sequence"/>
</dbReference>
<evidence type="ECO:0000313" key="1">
    <source>
        <dbReference type="Ensembl" id="ENSPTIP00000003087.1"/>
    </source>
</evidence>
<evidence type="ECO:0000313" key="2">
    <source>
        <dbReference type="Proteomes" id="UP000675900"/>
    </source>
</evidence>
<dbReference type="Ensembl" id="ENSPTIT00000006785.1">
    <property type="protein sequence ID" value="ENSPTIP00000003087.1"/>
    <property type="gene ID" value="ENSPTIG00000005941.1"/>
</dbReference>
<accession>A0A8C9JDI5</accession>
<protein>
    <submittedName>
        <fullName evidence="1">Uncharacterized protein</fullName>
    </submittedName>
</protein>